<evidence type="ECO:0000259" key="1">
    <source>
        <dbReference type="Pfam" id="PF13460"/>
    </source>
</evidence>
<dbReference type="Gene3D" id="3.40.50.720">
    <property type="entry name" value="NAD(P)-binding Rossmann-like Domain"/>
    <property type="match status" value="1"/>
</dbReference>
<dbReference type="OrthoDB" id="7771794at2"/>
<feature type="domain" description="NAD(P)-binding" evidence="1">
    <location>
        <begin position="10"/>
        <end position="191"/>
    </location>
</feature>
<dbReference type="AlphaFoldDB" id="A0A506UIK2"/>
<proteinExistence type="predicted"/>
<dbReference type="EMBL" id="VHLG01000001">
    <property type="protein sequence ID" value="TPW33155.1"/>
    <property type="molecule type" value="Genomic_DNA"/>
</dbReference>
<dbReference type="InterPro" id="IPR016040">
    <property type="entry name" value="NAD(P)-bd_dom"/>
</dbReference>
<dbReference type="Gene3D" id="3.90.25.10">
    <property type="entry name" value="UDP-galactose 4-epimerase, domain 1"/>
    <property type="match status" value="1"/>
</dbReference>
<dbReference type="CDD" id="cd05269">
    <property type="entry name" value="TMR_SDR_a"/>
    <property type="match status" value="1"/>
</dbReference>
<protein>
    <submittedName>
        <fullName evidence="2">SDR family oxidoreductase</fullName>
    </submittedName>
</protein>
<dbReference type="Pfam" id="PF13460">
    <property type="entry name" value="NAD_binding_10"/>
    <property type="match status" value="1"/>
</dbReference>
<dbReference type="SUPFAM" id="SSF51735">
    <property type="entry name" value="NAD(P)-binding Rossmann-fold domains"/>
    <property type="match status" value="1"/>
</dbReference>
<accession>A0A506UIK2</accession>
<keyword evidence="3" id="KW-1185">Reference proteome</keyword>
<sequence>MSDTKLLVTGASGKLGREVLDQLLASGVTPANIIATTRDPSKLGDYAARGITIRAADFDKPETLHAAFEGADRLAIISTDTLGPDAHRIIQHGNAVAAAKAAGVSHIIYTSMPGPETSKISFAHEHLGSEKAVKDSGLAYTILRNAWYQENLLMSLPNAFASGAWVSAAGDGKQNLVAHEDCAAALAAALAADTTESATYTLTGPEALTIPDIANLASEIVGKPLAVQPVSTEALAEGLGKSGLPAFIVDLLVSTDANIAAGGFDIRTDDFETLTGRKPKSLKAFFESNKAAF</sequence>
<reference evidence="2 3" key="1">
    <citation type="submission" date="2019-06" db="EMBL/GenBank/DDBJ databases">
        <authorList>
            <person name="Li M."/>
        </authorList>
    </citation>
    <scope>NUCLEOTIDE SEQUENCE [LARGE SCALE GENOMIC DNA]</scope>
    <source>
        <strain evidence="2 3">BGMRC2036</strain>
    </source>
</reference>
<gene>
    <name evidence="2" type="ORF">FJU08_00895</name>
</gene>
<dbReference type="RefSeq" id="WP_141147090.1">
    <property type="nucleotide sequence ID" value="NZ_VHLG01000001.1"/>
</dbReference>
<evidence type="ECO:0000313" key="2">
    <source>
        <dbReference type="EMBL" id="TPW33155.1"/>
    </source>
</evidence>
<dbReference type="PANTHER" id="PTHR47129">
    <property type="entry name" value="QUINONE OXIDOREDUCTASE 2"/>
    <property type="match status" value="1"/>
</dbReference>
<comment type="caution">
    <text evidence="2">The sequence shown here is derived from an EMBL/GenBank/DDBJ whole genome shotgun (WGS) entry which is preliminary data.</text>
</comment>
<dbReference type="InterPro" id="IPR052718">
    <property type="entry name" value="NmrA-type_oxidoreductase"/>
</dbReference>
<dbReference type="PANTHER" id="PTHR47129:SF1">
    <property type="entry name" value="NMRA-LIKE DOMAIN-CONTAINING PROTEIN"/>
    <property type="match status" value="1"/>
</dbReference>
<evidence type="ECO:0000313" key="3">
    <source>
        <dbReference type="Proteomes" id="UP000318801"/>
    </source>
</evidence>
<dbReference type="InterPro" id="IPR036291">
    <property type="entry name" value="NAD(P)-bd_dom_sf"/>
</dbReference>
<name>A0A506UIK2_9HYPH</name>
<dbReference type="Proteomes" id="UP000318801">
    <property type="component" value="Unassembled WGS sequence"/>
</dbReference>
<organism evidence="2 3">
    <name type="scientific">Martelella alba</name>
    <dbReference type="NCBI Taxonomy" id="2590451"/>
    <lineage>
        <taxon>Bacteria</taxon>
        <taxon>Pseudomonadati</taxon>
        <taxon>Pseudomonadota</taxon>
        <taxon>Alphaproteobacteria</taxon>
        <taxon>Hyphomicrobiales</taxon>
        <taxon>Aurantimonadaceae</taxon>
        <taxon>Martelella</taxon>
    </lineage>
</organism>